<reference evidence="1 2" key="1">
    <citation type="submission" date="2015-11" db="EMBL/GenBank/DDBJ databases">
        <title>Expanding the genomic diversity of Burkholderia species for the development of highly accurate diagnostics.</title>
        <authorList>
            <person name="Sahl J."/>
            <person name="Keim P."/>
            <person name="Wagner D."/>
        </authorList>
    </citation>
    <scope>NUCLEOTIDE SEQUENCE [LARGE SCALE GENOMIC DNA]</scope>
    <source>
        <strain evidence="1 2">MSMB1137WGS</strain>
    </source>
</reference>
<name>A0AAW3NJ38_9BURK</name>
<accession>A0AAW3NJ38</accession>
<evidence type="ECO:0000313" key="1">
    <source>
        <dbReference type="EMBL" id="KVT59065.1"/>
    </source>
</evidence>
<proteinExistence type="predicted"/>
<dbReference type="NCBIfam" id="TIGR04141">
    <property type="entry name" value="TIGR04141 family sporadically distributed protein"/>
    <property type="match status" value="1"/>
</dbReference>
<organism evidence="1 2">
    <name type="scientific">Burkholderia ubonensis</name>
    <dbReference type="NCBI Taxonomy" id="101571"/>
    <lineage>
        <taxon>Bacteria</taxon>
        <taxon>Pseudomonadati</taxon>
        <taxon>Pseudomonadota</taxon>
        <taxon>Betaproteobacteria</taxon>
        <taxon>Burkholderiales</taxon>
        <taxon>Burkholderiaceae</taxon>
        <taxon>Burkholderia</taxon>
        <taxon>Burkholderia cepacia complex</taxon>
    </lineage>
</organism>
<protein>
    <recommendedName>
        <fullName evidence="3">Sporadically distributed protein, TIGR04141 family</fullName>
    </recommendedName>
</protein>
<dbReference type="Pfam" id="PF19614">
    <property type="entry name" value="DUF6119"/>
    <property type="match status" value="1"/>
</dbReference>
<comment type="caution">
    <text evidence="1">The sequence shown here is derived from an EMBL/GenBank/DDBJ whole genome shotgun (WGS) entry which is preliminary data.</text>
</comment>
<dbReference type="Proteomes" id="UP000056732">
    <property type="component" value="Unassembled WGS sequence"/>
</dbReference>
<sequence length="366" mass="40685">MTGSDSLLVSVKMDLADLPFLLDEYRKKFEAQLSADDYQWVNNMSMVTNSVLVGTLEAALNAKLGAGQVDDIWLSIPEIIDWTTVKGFMYTQGGKEIHPDINLKGFLSTVKPVTPLTLDLLRSRHVHCADADHNKVFKSWSIFKCLYAEIDLSGIKYILNDGKWFKVATDFVARTNAEFSAIPYSGIKLPEYSGSGEGAYNAMVAATDGSTYALLDDKKKVMHGGGHGQVEICDLLSINREFVHVKLYSKSSVLSHLFAQGFVSGQLIQIDADFRRKARDRLDLPYKELIQVGKRPAQDEFTIVYAIISEAAGDKLHLPFFSRVNLNNTRKLLIGYGYKVELLKIHVNDAYAKTTKIPPNAHGKGA</sequence>
<dbReference type="EMBL" id="LPDO01000031">
    <property type="protein sequence ID" value="KVT59065.1"/>
    <property type="molecule type" value="Genomic_DNA"/>
</dbReference>
<dbReference type="InterPro" id="IPR026487">
    <property type="entry name" value="CHP04141"/>
</dbReference>
<evidence type="ECO:0008006" key="3">
    <source>
        <dbReference type="Google" id="ProtNLM"/>
    </source>
</evidence>
<dbReference type="AlphaFoldDB" id="A0AAW3NJ38"/>
<evidence type="ECO:0000313" key="2">
    <source>
        <dbReference type="Proteomes" id="UP000056732"/>
    </source>
</evidence>
<gene>
    <name evidence="1" type="ORF">WK53_26265</name>
</gene>